<organism evidence="2 3">
    <name type="scientific">Flemingia macrophylla</name>
    <dbReference type="NCBI Taxonomy" id="520843"/>
    <lineage>
        <taxon>Eukaryota</taxon>
        <taxon>Viridiplantae</taxon>
        <taxon>Streptophyta</taxon>
        <taxon>Embryophyta</taxon>
        <taxon>Tracheophyta</taxon>
        <taxon>Spermatophyta</taxon>
        <taxon>Magnoliopsida</taxon>
        <taxon>eudicotyledons</taxon>
        <taxon>Gunneridae</taxon>
        <taxon>Pentapetalae</taxon>
        <taxon>rosids</taxon>
        <taxon>fabids</taxon>
        <taxon>Fabales</taxon>
        <taxon>Fabaceae</taxon>
        <taxon>Papilionoideae</taxon>
        <taxon>50 kb inversion clade</taxon>
        <taxon>NPAAA clade</taxon>
        <taxon>indigoferoid/millettioid clade</taxon>
        <taxon>Phaseoleae</taxon>
        <taxon>Flemingia</taxon>
    </lineage>
</organism>
<accession>A0ABD1MNT9</accession>
<evidence type="ECO:0000313" key="2">
    <source>
        <dbReference type="EMBL" id="KAL2337172.1"/>
    </source>
</evidence>
<dbReference type="EMBL" id="JBGMDY010000004">
    <property type="protein sequence ID" value="KAL2337172.1"/>
    <property type="molecule type" value="Genomic_DNA"/>
</dbReference>
<comment type="caution">
    <text evidence="2">The sequence shown here is derived from an EMBL/GenBank/DDBJ whole genome shotgun (WGS) entry which is preliminary data.</text>
</comment>
<dbReference type="Proteomes" id="UP001603857">
    <property type="component" value="Unassembled WGS sequence"/>
</dbReference>
<keyword evidence="3" id="KW-1185">Reference proteome</keyword>
<feature type="region of interest" description="Disordered" evidence="1">
    <location>
        <begin position="1"/>
        <end position="39"/>
    </location>
</feature>
<protein>
    <submittedName>
        <fullName evidence="2">Uncharacterized protein</fullName>
    </submittedName>
</protein>
<proteinExistence type="predicted"/>
<sequence length="55" mass="6290">MRKHSRHKSDRSENSLRIDNQVQARGHGGSGWVSQGEPKVELCVQKKINPNSEHR</sequence>
<reference evidence="2 3" key="1">
    <citation type="submission" date="2024-08" db="EMBL/GenBank/DDBJ databases">
        <title>Insights into the chromosomal genome structure of Flemingia macrophylla.</title>
        <authorList>
            <person name="Ding Y."/>
            <person name="Zhao Y."/>
            <person name="Bi W."/>
            <person name="Wu M."/>
            <person name="Zhao G."/>
            <person name="Gong Y."/>
            <person name="Li W."/>
            <person name="Zhang P."/>
        </authorList>
    </citation>
    <scope>NUCLEOTIDE SEQUENCE [LARGE SCALE GENOMIC DNA]</scope>
    <source>
        <strain evidence="2">DYQJB</strain>
        <tissue evidence="2">Leaf</tissue>
    </source>
</reference>
<evidence type="ECO:0000256" key="1">
    <source>
        <dbReference type="SAM" id="MobiDB-lite"/>
    </source>
</evidence>
<evidence type="ECO:0000313" key="3">
    <source>
        <dbReference type="Proteomes" id="UP001603857"/>
    </source>
</evidence>
<gene>
    <name evidence="2" type="ORF">Fmac_011618</name>
</gene>
<name>A0ABD1MNT9_9FABA</name>
<dbReference type="AlphaFoldDB" id="A0ABD1MNT9"/>